<dbReference type="InterPro" id="IPR029133">
    <property type="entry name" value="OCC1"/>
</dbReference>
<dbReference type="AlphaFoldDB" id="A0A3B5MWA5"/>
<dbReference type="GeneTree" id="ENSGT00940000177234"/>
<reference evidence="1" key="1">
    <citation type="submission" date="2025-08" db="UniProtKB">
        <authorList>
            <consortium name="Ensembl"/>
        </authorList>
    </citation>
    <scope>IDENTIFICATION</scope>
</reference>
<protein>
    <recommendedName>
        <fullName evidence="3">Overexpressed in colon carcinoma 1 protein homolog</fullName>
    </recommendedName>
</protein>
<evidence type="ECO:0008006" key="3">
    <source>
        <dbReference type="Google" id="ProtNLM"/>
    </source>
</evidence>
<sequence length="59" mass="6045">MGCGNSSATSTSGGGECFRNLCVDVNYGGVYVGLPADLTTVAASQSKSTRKGEHLLQTF</sequence>
<proteinExistence type="predicted"/>
<dbReference type="Ensembl" id="ENSXCOT00000028287.1">
    <property type="protein sequence ID" value="ENSXCOP00000027951.1"/>
    <property type="gene ID" value="ENSXCOG00000020845.1"/>
</dbReference>
<accession>A0A3B5MWA5</accession>
<evidence type="ECO:0000313" key="1">
    <source>
        <dbReference type="Ensembl" id="ENSXCOP00000027951.1"/>
    </source>
</evidence>
<keyword evidence="2" id="KW-1185">Reference proteome</keyword>
<evidence type="ECO:0000313" key="2">
    <source>
        <dbReference type="Proteomes" id="UP000261380"/>
    </source>
</evidence>
<dbReference type="Pfam" id="PF15506">
    <property type="entry name" value="OCC1"/>
    <property type="match status" value="1"/>
</dbReference>
<dbReference type="Proteomes" id="UP000261380">
    <property type="component" value="Unplaced"/>
</dbReference>
<reference evidence="1" key="2">
    <citation type="submission" date="2025-09" db="UniProtKB">
        <authorList>
            <consortium name="Ensembl"/>
        </authorList>
    </citation>
    <scope>IDENTIFICATION</scope>
</reference>
<name>A0A3B5MWA5_9TELE</name>
<organism evidence="1 2">
    <name type="scientific">Xiphophorus couchianus</name>
    <name type="common">Monterrey platyfish</name>
    <dbReference type="NCBI Taxonomy" id="32473"/>
    <lineage>
        <taxon>Eukaryota</taxon>
        <taxon>Metazoa</taxon>
        <taxon>Chordata</taxon>
        <taxon>Craniata</taxon>
        <taxon>Vertebrata</taxon>
        <taxon>Euteleostomi</taxon>
        <taxon>Actinopterygii</taxon>
        <taxon>Neopterygii</taxon>
        <taxon>Teleostei</taxon>
        <taxon>Neoteleostei</taxon>
        <taxon>Acanthomorphata</taxon>
        <taxon>Ovalentaria</taxon>
        <taxon>Atherinomorphae</taxon>
        <taxon>Cyprinodontiformes</taxon>
        <taxon>Poeciliidae</taxon>
        <taxon>Poeciliinae</taxon>
        <taxon>Xiphophorus</taxon>
    </lineage>
</organism>